<dbReference type="RefSeq" id="WP_009020081.1">
    <property type="nucleotide sequence ID" value="NZ_DS999411.1"/>
</dbReference>
<reference evidence="2" key="1">
    <citation type="journal article" date="2013" name="BMC Microbiol.">
        <title>Taxonomy and evolution of bacteriochlorophyll a-containing members of the OM60/NOR5 clade of marine gammaproteobacteria: description of Luminiphilus syltensis gen. nov., sp. nov., reclassification of Haliea rubra as Pseudohaliea rubra gen. nov., comb. nov., and emendation of Chromatocurvus halotolerans.</title>
        <authorList>
            <person name="Spring S."/>
            <person name="Riedel T."/>
            <person name="Sproer C."/>
            <person name="Yan S."/>
            <person name="Harder J."/>
            <person name="Fuchs B.M."/>
        </authorList>
    </citation>
    <scope>NUCLEOTIDE SEQUENCE [LARGE SCALE GENOMIC DNA]</scope>
    <source>
        <strain evidence="2">NOR51-B</strain>
    </source>
</reference>
<dbReference type="eggNOG" id="ENOG5032V0K">
    <property type="taxonomic scope" value="Bacteria"/>
</dbReference>
<sequence length="665" mass="74634">MRQLFFTNYMSGRVGLSNSIMSIECAVMMAFLTKRFLLLDGNTPPLANLVDYDGRVDNSRPSRVTDLMDIPVPWSESAENEVAHLDAEELTQHSLMDTVFHVPGSVDIGSQDAVDFARGRTEWVGEDPRLAEVPLLRVSELPLVPGRDQHRNNLCFYSYLFYLDPEHRKAVYNLLTRMQAQAPYAELAQKVAFDLGDFNAIHMRRGDFKVTYGVTVLDRQPWEAIDAMDHHFDRDDRLLICTDERDDPFFHDIKQCFNDHVFVDHHILDYYAAEFAALPQNDSLALAYLSQLVAAYSKDFIGSMTSTYTGMIQRLRGNRGVHEPFKFLWNELPDPGDTLERGSHPVSNCVPLEQGIMVPEFDGPYSWNHYSPLINPAWMREWPESFLTPEVLASGRFGSAGQQGSTQSIPQTSENAYAYFEGLRFRIKSTVPGLAKKLTEMLYDDIEHPETNVIADIEVKSLGKAFLVRLPEAPTTRVAEEAEVPGAILKKIIPLLARTRRHCCWLAGMALRRSGKTILVLGDWSAEDAGIGLADALGRDGWQLLGDTALPLRTQDWSLVPFTRIDNNYGQPSLQDIGNPTIDAIVYCARQLQNHTALFQLSPSAAVAEMTRSSITFPSDRDTTIKNLCKLAESIPVYQLCYSHLESASAPLESLFADSDAVSQD</sequence>
<evidence type="ECO:0000313" key="2">
    <source>
        <dbReference type="Proteomes" id="UP000004699"/>
    </source>
</evidence>
<protein>
    <submittedName>
        <fullName evidence="1">Uncharacterized protein</fullName>
    </submittedName>
</protein>
<organism evidence="1 2">
    <name type="scientific">Luminiphilus syltensis NOR5-1B</name>
    <dbReference type="NCBI Taxonomy" id="565045"/>
    <lineage>
        <taxon>Bacteria</taxon>
        <taxon>Pseudomonadati</taxon>
        <taxon>Pseudomonadota</taxon>
        <taxon>Gammaproteobacteria</taxon>
        <taxon>Cellvibrionales</taxon>
        <taxon>Halieaceae</taxon>
        <taxon>Luminiphilus</taxon>
    </lineage>
</organism>
<gene>
    <name evidence="1" type="ORF">NOR51B_1280</name>
</gene>
<dbReference type="EMBL" id="DS999411">
    <property type="protein sequence ID" value="EED35335.1"/>
    <property type="molecule type" value="Genomic_DNA"/>
</dbReference>
<keyword evidence="2" id="KW-1185">Reference proteome</keyword>
<proteinExistence type="predicted"/>
<dbReference type="OrthoDB" id="439803at2"/>
<dbReference type="Gene3D" id="3.40.50.11350">
    <property type="match status" value="1"/>
</dbReference>
<accession>B8KYM2</accession>
<evidence type="ECO:0000313" key="1">
    <source>
        <dbReference type="EMBL" id="EED35335.1"/>
    </source>
</evidence>
<dbReference type="HOGENOM" id="CLU_412676_0_0_6"/>
<dbReference type="AlphaFoldDB" id="B8KYM2"/>
<dbReference type="Proteomes" id="UP000004699">
    <property type="component" value="Unassembled WGS sequence"/>
</dbReference>
<name>B8KYM2_9GAMM</name>
<dbReference type="STRING" id="565045.NOR51B_1280"/>